<evidence type="ECO:0000313" key="1">
    <source>
        <dbReference type="EMBL" id="GAA5191319.1"/>
    </source>
</evidence>
<sequence length="71" mass="8005">MPGNDGWIKRIYRMTVNSTEAWSSGRWYPGAAVPNKKLVPNYEETAHHVNRVIPLNGRPNPEPDCTANCPE</sequence>
<gene>
    <name evidence="1" type="ORF">GCM10023346_10670</name>
</gene>
<organism evidence="1 2">
    <name type="scientific">Arthrobacter gyeryongensis</name>
    <dbReference type="NCBI Taxonomy" id="1650592"/>
    <lineage>
        <taxon>Bacteria</taxon>
        <taxon>Bacillati</taxon>
        <taxon>Actinomycetota</taxon>
        <taxon>Actinomycetes</taxon>
        <taxon>Micrococcales</taxon>
        <taxon>Micrococcaceae</taxon>
        <taxon>Arthrobacter</taxon>
    </lineage>
</organism>
<dbReference type="Proteomes" id="UP001500200">
    <property type="component" value="Unassembled WGS sequence"/>
</dbReference>
<name>A0ABP9S4M6_9MICC</name>
<proteinExistence type="predicted"/>
<comment type="caution">
    <text evidence="1">The sequence shown here is derived from an EMBL/GenBank/DDBJ whole genome shotgun (WGS) entry which is preliminary data.</text>
</comment>
<evidence type="ECO:0000313" key="2">
    <source>
        <dbReference type="Proteomes" id="UP001500200"/>
    </source>
</evidence>
<protein>
    <submittedName>
        <fullName evidence="1">Uncharacterized protein</fullName>
    </submittedName>
</protein>
<keyword evidence="2" id="KW-1185">Reference proteome</keyword>
<dbReference type="EMBL" id="BAABKK010000006">
    <property type="protein sequence ID" value="GAA5191319.1"/>
    <property type="molecule type" value="Genomic_DNA"/>
</dbReference>
<accession>A0ABP9S4M6</accession>
<reference evidence="2" key="1">
    <citation type="journal article" date="2019" name="Int. J. Syst. Evol. Microbiol.">
        <title>The Global Catalogue of Microorganisms (GCM) 10K type strain sequencing project: providing services to taxonomists for standard genome sequencing and annotation.</title>
        <authorList>
            <consortium name="The Broad Institute Genomics Platform"/>
            <consortium name="The Broad Institute Genome Sequencing Center for Infectious Disease"/>
            <person name="Wu L."/>
            <person name="Ma J."/>
        </authorList>
    </citation>
    <scope>NUCLEOTIDE SEQUENCE [LARGE SCALE GENOMIC DNA]</scope>
    <source>
        <strain evidence="2">JCM 18514</strain>
    </source>
</reference>